<dbReference type="EMBL" id="OX465080">
    <property type="protein sequence ID" value="CAI9280280.1"/>
    <property type="molecule type" value="Genomic_DNA"/>
</dbReference>
<evidence type="ECO:0000313" key="2">
    <source>
        <dbReference type="Proteomes" id="UP001177003"/>
    </source>
</evidence>
<gene>
    <name evidence="1" type="ORF">LSALG_LOCUS20037</name>
</gene>
<dbReference type="AlphaFoldDB" id="A0AA35YU49"/>
<dbReference type="Gene3D" id="3.30.40.100">
    <property type="match status" value="1"/>
</dbReference>
<accession>A0AA35YU49</accession>
<evidence type="ECO:0008006" key="3">
    <source>
        <dbReference type="Google" id="ProtNLM"/>
    </source>
</evidence>
<keyword evidence="2" id="KW-1185">Reference proteome</keyword>
<name>A0AA35YU49_LACSI</name>
<dbReference type="Proteomes" id="UP001177003">
    <property type="component" value="Chromosome 4"/>
</dbReference>
<reference evidence="1" key="1">
    <citation type="submission" date="2023-04" db="EMBL/GenBank/DDBJ databases">
        <authorList>
            <person name="Vijverberg K."/>
            <person name="Xiong W."/>
            <person name="Schranz E."/>
        </authorList>
    </citation>
    <scope>NUCLEOTIDE SEQUENCE</scope>
</reference>
<proteinExistence type="predicted"/>
<organism evidence="1 2">
    <name type="scientific">Lactuca saligna</name>
    <name type="common">Willowleaf lettuce</name>
    <dbReference type="NCBI Taxonomy" id="75948"/>
    <lineage>
        <taxon>Eukaryota</taxon>
        <taxon>Viridiplantae</taxon>
        <taxon>Streptophyta</taxon>
        <taxon>Embryophyta</taxon>
        <taxon>Tracheophyta</taxon>
        <taxon>Spermatophyta</taxon>
        <taxon>Magnoliopsida</taxon>
        <taxon>eudicotyledons</taxon>
        <taxon>Gunneridae</taxon>
        <taxon>Pentapetalae</taxon>
        <taxon>asterids</taxon>
        <taxon>campanulids</taxon>
        <taxon>Asterales</taxon>
        <taxon>Asteraceae</taxon>
        <taxon>Cichorioideae</taxon>
        <taxon>Cichorieae</taxon>
        <taxon>Lactucinae</taxon>
        <taxon>Lactuca</taxon>
    </lineage>
</organism>
<sequence>MVNQDSEIFPEDVEDTPFDFNELVSTMPSDCLTDTLSVYLESCEPLSVTNDDPSHNVDEPNTDSLVDPFNYIVLTESSEVRDYNYVQNIKCASTWRSTRKVTMNQKTDTKLVARKSIRASGKKPMLDLLSADAGRRRRRSAWVCCDDCHKWRRISAILADSIKSTECRCFKVSSSVQVALTEAFGKFYGSSKQGTSNDKSCAGVHDNCIKHNDIFHSCLIDFRI</sequence>
<protein>
    <recommendedName>
        <fullName evidence="3">CW-type domain-containing protein</fullName>
    </recommendedName>
</protein>
<evidence type="ECO:0000313" key="1">
    <source>
        <dbReference type="EMBL" id="CAI9280280.1"/>
    </source>
</evidence>